<name>A0A6V7THU7_PLAVN</name>
<dbReference type="AlphaFoldDB" id="A0A6V7THU7"/>
<sequence length="839" mass="98937">MMSEKGEEILNGIQSIDNKTRLKYMRELKELCKIIKVEKTKEELIEFLYNMIEDDYDVLFELSKNLIYLTNFLSDTNNCYFLCDLILNFVIAYEKEININGYNAFKNYINKCDANTLTNIIYPKIINLSKDESDNYRIGGSKILHIIIDRCVYENQVPYIKTFINLFLDLCQDQSILVKKSCCDQFCKFLEILKRYKDCLYNYKCMLNGDRIIEDDTSFNKNNAYGDKNLKKNSNVQNAVKLKNGINDDGFEKRESEDGKRKGKICIFTSGDKQNNHINGTTTDTQNNVEDKASQNELNEIKINKFDENMYIFIEKTWERAQEIYCSFFYSMHGMDEVKISAISILSETLSIDNKFVKDVESILTNICNDESWRVRAVLANNIHEILAAQKDDKLSMLVLLLLLKDLDSNVRSIVLNNLDKIFLYTKINVNILDEIYEDLKRDIDSNNIHLKISLCRLLCSLPDILDKNGSIEYILPLLLLFIRIEESNLKSDLFICLHKISNIISFFDMKQIIIPLYQEIAKSKNWRLRFSLYHYLKFFDNFFLYQNKENISSNYLHFWNYIYTGAKDVSYSIRMEVLETLNFLIKNNTFTFFESGVTYLLNNLKESKNYIFRVTCLQYIANLIIYFPLQYIEENILKIIEFLSNDKISNIRYNIVKTIYYIKKYINHVLMVIKNDTYGQIISTVRELIDRRNRENKHNSDADGKRENNDLINGISNSNNNEYFQKLERKHNLFPIKENDVDNSYFINSTSASSYYYYDNMKNTDVNKKRCENILKFLSDKLILFISDTDQDVSKASNSLIKDEFFFYISSVNTFNSIFSKNSEKHSMISEYHNKKKK</sequence>
<accession>A0A6V7THU7</accession>
<dbReference type="InterPro" id="IPR011989">
    <property type="entry name" value="ARM-like"/>
</dbReference>
<evidence type="ECO:0000313" key="3">
    <source>
        <dbReference type="Proteomes" id="UP000515268"/>
    </source>
</evidence>
<dbReference type="GO" id="GO:0000159">
    <property type="term" value="C:protein phosphatase type 2A complex"/>
    <property type="evidence" value="ECO:0007669"/>
    <property type="project" value="TreeGrafter"/>
</dbReference>
<gene>
    <name evidence="2" type="ORF">PVPCR_1402100</name>
</gene>
<dbReference type="Proteomes" id="UP000515268">
    <property type="component" value="Chromosome PVPCR_14"/>
</dbReference>
<dbReference type="EMBL" id="LR865419">
    <property type="protein sequence ID" value="CAD2113392.1"/>
    <property type="molecule type" value="Genomic_DNA"/>
</dbReference>
<dbReference type="InterPro" id="IPR051023">
    <property type="entry name" value="PP2A_Regulatory_Subunit_A"/>
</dbReference>
<dbReference type="PANTHER" id="PTHR10648">
    <property type="entry name" value="SERINE/THREONINE-PROTEIN PHOSPHATASE PP2A 65 KDA REGULATORY SUBUNIT"/>
    <property type="match status" value="1"/>
</dbReference>
<dbReference type="SUPFAM" id="SSF48371">
    <property type="entry name" value="ARM repeat"/>
    <property type="match status" value="1"/>
</dbReference>
<dbReference type="VEuPathDB" id="PlasmoDB:PVPCR_1402100"/>
<dbReference type="PANTHER" id="PTHR10648:SF4">
    <property type="entry name" value="PROTEIN PHOSPHATASE 2 (FORMERLY 2A), REGULATORY SUBUNIT A, BETA ISOFORM-RELATED"/>
    <property type="match status" value="1"/>
</dbReference>
<dbReference type="GO" id="GO:0005634">
    <property type="term" value="C:nucleus"/>
    <property type="evidence" value="ECO:0007669"/>
    <property type="project" value="TreeGrafter"/>
</dbReference>
<dbReference type="InterPro" id="IPR016024">
    <property type="entry name" value="ARM-type_fold"/>
</dbReference>
<evidence type="ECO:0000313" key="2">
    <source>
        <dbReference type="EMBL" id="CAD2113392.1"/>
    </source>
</evidence>
<dbReference type="GO" id="GO:0019888">
    <property type="term" value="F:protein phosphatase regulator activity"/>
    <property type="evidence" value="ECO:0007669"/>
    <property type="project" value="TreeGrafter"/>
</dbReference>
<organism evidence="2 3">
    <name type="scientific">Plasmodium vinckei petteri</name>
    <dbReference type="NCBI Taxonomy" id="138298"/>
    <lineage>
        <taxon>Eukaryota</taxon>
        <taxon>Sar</taxon>
        <taxon>Alveolata</taxon>
        <taxon>Apicomplexa</taxon>
        <taxon>Aconoidasida</taxon>
        <taxon>Haemosporida</taxon>
        <taxon>Plasmodiidae</taxon>
        <taxon>Plasmodium</taxon>
        <taxon>Plasmodium (Vinckeia)</taxon>
    </lineage>
</organism>
<proteinExistence type="predicted"/>
<keyword evidence="3" id="KW-1185">Reference proteome</keyword>
<reference evidence="2 3" key="1">
    <citation type="submission" date="2020-08" db="EMBL/GenBank/DDBJ databases">
        <authorList>
            <person name="Ramaprasad A."/>
        </authorList>
    </citation>
    <scope>NUCLEOTIDE SEQUENCE [LARGE SCALE GENOMIC DNA]</scope>
</reference>
<protein>
    <submittedName>
        <fullName evidence="2">Protein phosphatase PP2A regulatory subunit A, putative</fullName>
    </submittedName>
</protein>
<evidence type="ECO:0000256" key="1">
    <source>
        <dbReference type="ARBA" id="ARBA00022737"/>
    </source>
</evidence>
<dbReference type="Gene3D" id="1.25.10.10">
    <property type="entry name" value="Leucine-rich Repeat Variant"/>
    <property type="match status" value="2"/>
</dbReference>
<dbReference type="GO" id="GO:0005829">
    <property type="term" value="C:cytosol"/>
    <property type="evidence" value="ECO:0007669"/>
    <property type="project" value="TreeGrafter"/>
</dbReference>
<dbReference type="OrthoDB" id="340346at2759"/>
<keyword evidence="1" id="KW-0677">Repeat</keyword>